<dbReference type="PROSITE" id="PS00108">
    <property type="entry name" value="PROTEIN_KINASE_ST"/>
    <property type="match status" value="1"/>
</dbReference>
<dbReference type="Pfam" id="PF00069">
    <property type="entry name" value="Pkinase"/>
    <property type="match status" value="1"/>
</dbReference>
<feature type="domain" description="Protein kinase" evidence="10">
    <location>
        <begin position="11"/>
        <end position="275"/>
    </location>
</feature>
<dbReference type="PANTHER" id="PTHR44899:SF10">
    <property type="entry name" value="NIMA-RELATED KINASE 2"/>
    <property type="match status" value="1"/>
</dbReference>
<gene>
    <name evidence="11" type="ORF">GBAR_LOCUS26504</name>
</gene>
<evidence type="ECO:0000256" key="6">
    <source>
        <dbReference type="ARBA" id="ARBA00022777"/>
    </source>
</evidence>
<evidence type="ECO:0000256" key="2">
    <source>
        <dbReference type="ARBA" id="ARBA00012513"/>
    </source>
</evidence>
<dbReference type="PROSITE" id="PS50011">
    <property type="entry name" value="PROTEIN_KINASE_DOM"/>
    <property type="match status" value="1"/>
</dbReference>
<keyword evidence="3" id="KW-0723">Serine/threonine-protein kinase</keyword>
<organism evidence="11 12">
    <name type="scientific">Geodia barretti</name>
    <name type="common">Barrett's horny sponge</name>
    <dbReference type="NCBI Taxonomy" id="519541"/>
    <lineage>
        <taxon>Eukaryota</taxon>
        <taxon>Metazoa</taxon>
        <taxon>Porifera</taxon>
        <taxon>Demospongiae</taxon>
        <taxon>Heteroscleromorpha</taxon>
        <taxon>Tetractinellida</taxon>
        <taxon>Astrophorina</taxon>
        <taxon>Geodiidae</taxon>
        <taxon>Geodia</taxon>
    </lineage>
</organism>
<dbReference type="SMART" id="SM00219">
    <property type="entry name" value="TyrKc"/>
    <property type="match status" value="1"/>
</dbReference>
<dbReference type="Gene3D" id="3.30.200.20">
    <property type="entry name" value="Phosphorylase Kinase, domain 1"/>
    <property type="match status" value="2"/>
</dbReference>
<dbReference type="PANTHER" id="PTHR44899">
    <property type="entry name" value="CAMK FAMILY PROTEIN KINASE"/>
    <property type="match status" value="1"/>
</dbReference>
<evidence type="ECO:0000313" key="11">
    <source>
        <dbReference type="EMBL" id="CAI8047943.1"/>
    </source>
</evidence>
<dbReference type="EC" id="2.7.11.1" evidence="2"/>
<dbReference type="CDD" id="cd08217">
    <property type="entry name" value="STKc_Nek2"/>
    <property type="match status" value="1"/>
</dbReference>
<keyword evidence="7" id="KW-0067">ATP-binding</keyword>
<comment type="catalytic activity">
    <reaction evidence="9">
        <text>L-seryl-[protein] + ATP = O-phospho-L-seryl-[protein] + ADP + H(+)</text>
        <dbReference type="Rhea" id="RHEA:17989"/>
        <dbReference type="Rhea" id="RHEA-COMP:9863"/>
        <dbReference type="Rhea" id="RHEA-COMP:11604"/>
        <dbReference type="ChEBI" id="CHEBI:15378"/>
        <dbReference type="ChEBI" id="CHEBI:29999"/>
        <dbReference type="ChEBI" id="CHEBI:30616"/>
        <dbReference type="ChEBI" id="CHEBI:83421"/>
        <dbReference type="ChEBI" id="CHEBI:456216"/>
        <dbReference type="EC" id="2.7.11.1"/>
    </reaction>
</comment>
<reference evidence="11" key="1">
    <citation type="submission" date="2023-03" db="EMBL/GenBank/DDBJ databases">
        <authorList>
            <person name="Steffen K."/>
            <person name="Cardenas P."/>
        </authorList>
    </citation>
    <scope>NUCLEOTIDE SEQUENCE</scope>
</reference>
<evidence type="ECO:0000256" key="9">
    <source>
        <dbReference type="ARBA" id="ARBA00048679"/>
    </source>
</evidence>
<dbReference type="FunFam" id="3.30.200.20:FF:000097">
    <property type="entry name" value="Probable serine/threonine-protein kinase nek1"/>
    <property type="match status" value="1"/>
</dbReference>
<evidence type="ECO:0000313" key="12">
    <source>
        <dbReference type="Proteomes" id="UP001174909"/>
    </source>
</evidence>
<evidence type="ECO:0000256" key="3">
    <source>
        <dbReference type="ARBA" id="ARBA00022527"/>
    </source>
</evidence>
<evidence type="ECO:0000259" key="10">
    <source>
        <dbReference type="PROSITE" id="PS50011"/>
    </source>
</evidence>
<evidence type="ECO:0000256" key="5">
    <source>
        <dbReference type="ARBA" id="ARBA00022741"/>
    </source>
</evidence>
<dbReference type="InterPro" id="IPR011009">
    <property type="entry name" value="Kinase-like_dom_sf"/>
</dbReference>
<name>A0AA35THZ1_GEOBA</name>
<comment type="caution">
    <text evidence="11">The sequence shown here is derived from an EMBL/GenBank/DDBJ whole genome shotgun (WGS) entry which is preliminary data.</text>
</comment>
<dbReference type="InterPro" id="IPR000719">
    <property type="entry name" value="Prot_kinase_dom"/>
</dbReference>
<dbReference type="AlphaFoldDB" id="A0AA35THZ1"/>
<dbReference type="InterPro" id="IPR051131">
    <property type="entry name" value="NEK_Ser/Thr_kinase_NIMA"/>
</dbReference>
<dbReference type="SMART" id="SM00220">
    <property type="entry name" value="S_TKc"/>
    <property type="match status" value="1"/>
</dbReference>
<dbReference type="GO" id="GO:0004674">
    <property type="term" value="F:protein serine/threonine kinase activity"/>
    <property type="evidence" value="ECO:0007669"/>
    <property type="project" value="UniProtKB-KW"/>
</dbReference>
<evidence type="ECO:0000256" key="1">
    <source>
        <dbReference type="ARBA" id="ARBA00010886"/>
    </source>
</evidence>
<dbReference type="InterPro" id="IPR008271">
    <property type="entry name" value="Ser/Thr_kinase_AS"/>
</dbReference>
<dbReference type="GO" id="GO:0004713">
    <property type="term" value="F:protein tyrosine kinase activity"/>
    <property type="evidence" value="ECO:0007669"/>
    <property type="project" value="InterPro"/>
</dbReference>
<comment type="similarity">
    <text evidence="1">Belongs to the protein kinase superfamily. NEK Ser/Thr protein kinase family. NIMA subfamily.</text>
</comment>
<evidence type="ECO:0000256" key="7">
    <source>
        <dbReference type="ARBA" id="ARBA00022840"/>
    </source>
</evidence>
<proteinExistence type="inferred from homology"/>
<dbReference type="GO" id="GO:0005524">
    <property type="term" value="F:ATP binding"/>
    <property type="evidence" value="ECO:0007669"/>
    <property type="project" value="UniProtKB-KW"/>
</dbReference>
<accession>A0AA35THZ1</accession>
<keyword evidence="5" id="KW-0547">Nucleotide-binding</keyword>
<evidence type="ECO:0000256" key="8">
    <source>
        <dbReference type="ARBA" id="ARBA00047899"/>
    </source>
</evidence>
<evidence type="ECO:0000256" key="4">
    <source>
        <dbReference type="ARBA" id="ARBA00022679"/>
    </source>
</evidence>
<keyword evidence="4" id="KW-0808">Transferase</keyword>
<dbReference type="EMBL" id="CASHTH010003686">
    <property type="protein sequence ID" value="CAI8047943.1"/>
    <property type="molecule type" value="Genomic_DNA"/>
</dbReference>
<comment type="catalytic activity">
    <reaction evidence="8">
        <text>L-threonyl-[protein] + ATP = O-phospho-L-threonyl-[protein] + ADP + H(+)</text>
        <dbReference type="Rhea" id="RHEA:46608"/>
        <dbReference type="Rhea" id="RHEA-COMP:11060"/>
        <dbReference type="Rhea" id="RHEA-COMP:11605"/>
        <dbReference type="ChEBI" id="CHEBI:15378"/>
        <dbReference type="ChEBI" id="CHEBI:30013"/>
        <dbReference type="ChEBI" id="CHEBI:30616"/>
        <dbReference type="ChEBI" id="CHEBI:61977"/>
        <dbReference type="ChEBI" id="CHEBI:456216"/>
        <dbReference type="EC" id="2.7.11.1"/>
    </reaction>
</comment>
<sequence>MAKNSSKLSEYEILETIGTGSFGTCKKVSRKSDRKVFVWKEVGYGGMSEKEKQLLVQEVNLLRELRHPHIVRYHDRIIDRENCTLYIIMEFCEGGDLGSVIKKHREEKSLVGESMVVKVLHQLLLALRECHKKRDGVHKVLHRDLKPANVFLDSRGNVKLGDFGLARILHHNFSLAQTFIGTPYYMSPEVFSEKAYDEKSDLWSLGCLIHELCTLSPPFTARDQQALAAKVLQGKVRRIPHYYSANLQSIIDSLLATEPSRRPDIATLLGRVEGLGPPATTPATTTTTTTRLSKSDLKLWESELQGREKQLVTREGEVERREREVRVRETELLRKERALRIRESVLLGKERRHRDIRIANERDERLLREVHTQKENIKFDLQPVKK</sequence>
<dbReference type="SUPFAM" id="SSF56112">
    <property type="entry name" value="Protein kinase-like (PK-like)"/>
    <property type="match status" value="1"/>
</dbReference>
<dbReference type="Gene3D" id="1.10.510.10">
    <property type="entry name" value="Transferase(Phosphotransferase) domain 1"/>
    <property type="match status" value="1"/>
</dbReference>
<dbReference type="InterPro" id="IPR020635">
    <property type="entry name" value="Tyr_kinase_cat_dom"/>
</dbReference>
<keyword evidence="12" id="KW-1185">Reference proteome</keyword>
<protein>
    <recommendedName>
        <fullName evidence="2">non-specific serine/threonine protein kinase</fullName>
        <ecNumber evidence="2">2.7.11.1</ecNumber>
    </recommendedName>
</protein>
<keyword evidence="6 11" id="KW-0418">Kinase</keyword>
<dbReference type="Proteomes" id="UP001174909">
    <property type="component" value="Unassembled WGS sequence"/>
</dbReference>